<reference evidence="1 2" key="1">
    <citation type="journal article" date="2019" name="bioRxiv">
        <title>Genomics, evolutionary history and diagnostics of the Alternaria alternata species group including apple and Asian pear pathotypes.</title>
        <authorList>
            <person name="Armitage A.D."/>
            <person name="Cockerton H.M."/>
            <person name="Sreenivasaprasad S."/>
            <person name="Woodhall J.W."/>
            <person name="Lane C.R."/>
            <person name="Harrison R.J."/>
            <person name="Clarkson J.P."/>
        </authorList>
    </citation>
    <scope>NUCLEOTIDE SEQUENCE [LARGE SCALE GENOMIC DNA]</scope>
    <source>
        <strain evidence="1 2">FERA 650</strain>
    </source>
</reference>
<dbReference type="Proteomes" id="UP000293547">
    <property type="component" value="Unassembled WGS sequence"/>
</dbReference>
<organism evidence="1 2">
    <name type="scientific">Alternaria gaisen</name>
    <dbReference type="NCBI Taxonomy" id="167740"/>
    <lineage>
        <taxon>Eukaryota</taxon>
        <taxon>Fungi</taxon>
        <taxon>Dikarya</taxon>
        <taxon>Ascomycota</taxon>
        <taxon>Pezizomycotina</taxon>
        <taxon>Dothideomycetes</taxon>
        <taxon>Pleosporomycetidae</taxon>
        <taxon>Pleosporales</taxon>
        <taxon>Pleosporineae</taxon>
        <taxon>Pleosporaceae</taxon>
        <taxon>Alternaria</taxon>
        <taxon>Alternaria sect. Alternaria</taxon>
    </lineage>
</organism>
<name>A0ACB6F498_9PLEO</name>
<comment type="caution">
    <text evidence="1">The sequence shown here is derived from an EMBL/GenBank/DDBJ whole genome shotgun (WGS) entry which is preliminary data.</text>
</comment>
<protein>
    <submittedName>
        <fullName evidence="1">Uncharacterized protein</fullName>
    </submittedName>
</protein>
<keyword evidence="2" id="KW-1185">Reference proteome</keyword>
<sequence length="142" mass="15653">MLLLTLLTLTLLTLTLSALPTTLTTALPYATSPYSPQNCQSTITENGGVFSCNGYNYMGNCGWRAYPITPGSDWCYSFGNVEERPRSIGPDPSGWCELFKEEGCRGEAVEIWKGIGDKRLECPGISDSGTPEWWVSIKCRLK</sequence>
<proteinExistence type="predicted"/>
<evidence type="ECO:0000313" key="1">
    <source>
        <dbReference type="EMBL" id="KAB2099250.1"/>
    </source>
</evidence>
<accession>A0ACB6F498</accession>
<evidence type="ECO:0000313" key="2">
    <source>
        <dbReference type="Proteomes" id="UP000293547"/>
    </source>
</evidence>
<gene>
    <name evidence="1" type="ORF">AG0111_0g12500</name>
</gene>
<dbReference type="EMBL" id="PDWZ02000018">
    <property type="protein sequence ID" value="KAB2099250.1"/>
    <property type="molecule type" value="Genomic_DNA"/>
</dbReference>